<evidence type="ECO:0000256" key="1">
    <source>
        <dbReference type="SAM" id="MobiDB-lite"/>
    </source>
</evidence>
<evidence type="ECO:0000256" key="2">
    <source>
        <dbReference type="SAM" id="Phobius"/>
    </source>
</evidence>
<evidence type="ECO:0000313" key="4">
    <source>
        <dbReference type="Proteomes" id="UP001583186"/>
    </source>
</evidence>
<reference evidence="3 4" key="1">
    <citation type="journal article" date="2024" name="IMA Fungus">
        <title>IMA Genome - F19 : A genome assembly and annotation guide to empower mycologists, including annotated draft genome sequences of Ceratocystis pirilliformis, Diaporthe australafricana, Fusarium ophioides, Paecilomyces lecythidis, and Sporothrix stenoceras.</title>
        <authorList>
            <person name="Aylward J."/>
            <person name="Wilson A.M."/>
            <person name="Visagie C.M."/>
            <person name="Spraker J."/>
            <person name="Barnes I."/>
            <person name="Buitendag C."/>
            <person name="Ceriani C."/>
            <person name="Del Mar Angel L."/>
            <person name="du Plessis D."/>
            <person name="Fuchs T."/>
            <person name="Gasser K."/>
            <person name="Kramer D."/>
            <person name="Li W."/>
            <person name="Munsamy K."/>
            <person name="Piso A."/>
            <person name="Price J.L."/>
            <person name="Sonnekus B."/>
            <person name="Thomas C."/>
            <person name="van der Nest A."/>
            <person name="van Dijk A."/>
            <person name="van Heerden A."/>
            <person name="van Vuuren N."/>
            <person name="Yilmaz N."/>
            <person name="Duong T.A."/>
            <person name="van der Merwe N.A."/>
            <person name="Wingfield M.J."/>
            <person name="Wingfield B.D."/>
        </authorList>
    </citation>
    <scope>NUCLEOTIDE SEQUENCE [LARGE SCALE GENOMIC DNA]</scope>
    <source>
        <strain evidence="3 4">CMW 5346</strain>
    </source>
</reference>
<feature type="region of interest" description="Disordered" evidence="1">
    <location>
        <begin position="135"/>
        <end position="271"/>
    </location>
</feature>
<organism evidence="3 4">
    <name type="scientific">Sporothrix stenoceras</name>
    <dbReference type="NCBI Taxonomy" id="5173"/>
    <lineage>
        <taxon>Eukaryota</taxon>
        <taxon>Fungi</taxon>
        <taxon>Dikarya</taxon>
        <taxon>Ascomycota</taxon>
        <taxon>Pezizomycotina</taxon>
        <taxon>Sordariomycetes</taxon>
        <taxon>Sordariomycetidae</taxon>
        <taxon>Ophiostomatales</taxon>
        <taxon>Ophiostomataceae</taxon>
        <taxon>Sporothrix</taxon>
    </lineage>
</organism>
<feature type="compositionally biased region" description="Low complexity" evidence="1">
    <location>
        <begin position="223"/>
        <end position="266"/>
    </location>
</feature>
<proteinExistence type="predicted"/>
<comment type="caution">
    <text evidence="3">The sequence shown here is derived from an EMBL/GenBank/DDBJ whole genome shotgun (WGS) entry which is preliminary data.</text>
</comment>
<dbReference type="Proteomes" id="UP001583186">
    <property type="component" value="Unassembled WGS sequence"/>
</dbReference>
<feature type="region of interest" description="Disordered" evidence="1">
    <location>
        <begin position="1"/>
        <end position="35"/>
    </location>
</feature>
<keyword evidence="2" id="KW-0472">Membrane</keyword>
<name>A0ABR3Z465_9PEZI</name>
<protein>
    <submittedName>
        <fullName evidence="3">Uncharacterized protein</fullName>
    </submittedName>
</protein>
<evidence type="ECO:0000313" key="3">
    <source>
        <dbReference type="EMBL" id="KAL1895431.1"/>
    </source>
</evidence>
<keyword evidence="4" id="KW-1185">Reference proteome</keyword>
<keyword evidence="2" id="KW-0812">Transmembrane</keyword>
<keyword evidence="2" id="KW-1133">Transmembrane helix</keyword>
<feature type="compositionally biased region" description="Low complexity" evidence="1">
    <location>
        <begin position="144"/>
        <end position="159"/>
    </location>
</feature>
<feature type="compositionally biased region" description="Low complexity" evidence="1">
    <location>
        <begin position="191"/>
        <end position="206"/>
    </location>
</feature>
<accession>A0ABR3Z465</accession>
<sequence>MDLPEVVPDSSLEAASHGHYQQHQQHHGWDHGEKDPKYAVPAAADYKSDYNAPSVHYDAGLIPVHSVHSFNIDDTGHLVPPNGAGAGRKTICGLRPKVFWLLLGIGLVVIIASVAGGVGGGMMAARSKKESNAQVAASPAGVDSSSSTATSTKKPAANGTGVGGKSDGGKSTDGPVNSAEASSTGGNASGKATGTDSSKAAATATEKSTETDKKPASSPAQKTVTTGTTIVSTTTKQPATTPTAPSHEPTTSKAADPTTTKTTAAPAPEPTFLNNQTYSLTGFAFQAFSGSDYSGRVSDVVRDEGFLDLSFSSNSYVWLPNGADCCITFCSDDTTAVGWWCDERRQKDASSAFPRVWIGCGSAAHKEHACS</sequence>
<gene>
    <name evidence="3" type="ORF">Sste5346_005237</name>
</gene>
<feature type="transmembrane region" description="Helical" evidence="2">
    <location>
        <begin position="98"/>
        <end position="124"/>
    </location>
</feature>
<dbReference type="EMBL" id="JAWCUI010000027">
    <property type="protein sequence ID" value="KAL1895431.1"/>
    <property type="molecule type" value="Genomic_DNA"/>
</dbReference>